<feature type="transmembrane region" description="Helical" evidence="7">
    <location>
        <begin position="56"/>
        <end position="85"/>
    </location>
</feature>
<dbReference type="RefSeq" id="WP_326835402.1">
    <property type="nucleotide sequence ID" value="NZ_CP142149.1"/>
</dbReference>
<keyword evidence="4 7" id="KW-0812">Transmembrane</keyword>
<reference evidence="8 9" key="1">
    <citation type="journal article" date="2015" name="Int. J. Syst. Evol. Microbiol.">
        <title>Amycolatopsis rhabdoformis sp. nov., an actinomycete isolated from a tropical forest soil.</title>
        <authorList>
            <person name="Souza W.R."/>
            <person name="Silva R.E."/>
            <person name="Goodfellow M."/>
            <person name="Busarakam K."/>
            <person name="Figueiro F.S."/>
            <person name="Ferreira D."/>
            <person name="Rodrigues-Filho E."/>
            <person name="Moraes L.A.B."/>
            <person name="Zucchi T.D."/>
        </authorList>
    </citation>
    <scope>NUCLEOTIDE SEQUENCE [LARGE SCALE GENOMIC DNA]</scope>
    <source>
        <strain evidence="8 9">NCIMB 14900</strain>
    </source>
</reference>
<keyword evidence="9" id="KW-1185">Reference proteome</keyword>
<dbReference type="EMBL" id="CP142149">
    <property type="protein sequence ID" value="WSE32595.1"/>
    <property type="molecule type" value="Genomic_DNA"/>
</dbReference>
<dbReference type="PANTHER" id="PTHR33452">
    <property type="entry name" value="OXIDOREDUCTASE CATD-RELATED"/>
    <property type="match status" value="1"/>
</dbReference>
<evidence type="ECO:0000313" key="9">
    <source>
        <dbReference type="Proteomes" id="UP001330812"/>
    </source>
</evidence>
<evidence type="ECO:0000256" key="3">
    <source>
        <dbReference type="ARBA" id="ARBA00022475"/>
    </source>
</evidence>
<comment type="subcellular location">
    <subcellularLocation>
        <location evidence="1">Cell membrane</location>
        <topology evidence="1">Multi-pass membrane protein</topology>
    </subcellularLocation>
</comment>
<evidence type="ECO:0000256" key="5">
    <source>
        <dbReference type="ARBA" id="ARBA00022989"/>
    </source>
</evidence>
<feature type="transmembrane region" description="Helical" evidence="7">
    <location>
        <begin position="143"/>
        <end position="164"/>
    </location>
</feature>
<evidence type="ECO:0000256" key="6">
    <source>
        <dbReference type="ARBA" id="ARBA00023136"/>
    </source>
</evidence>
<sequence>MSKGAGVEVARLVLRLAVGGTMVAHGVRHARSLSGTAGWFKSIGFERPELQARASAVVEIGAGAALAAGLATPAAAAAVIGTMAVAARTVHVPNGYFIVDEGYEYVLSLAAASAATGALGAGRYSLDARLGRLGRPGHVGGPWVAAAATALGLTVAAAQLATFWRKPERAEG</sequence>
<comment type="similarity">
    <text evidence="2">Belongs to the DoxX family.</text>
</comment>
<dbReference type="InterPro" id="IPR032808">
    <property type="entry name" value="DoxX"/>
</dbReference>
<dbReference type="Pfam" id="PF07681">
    <property type="entry name" value="DoxX"/>
    <property type="match status" value="1"/>
</dbReference>
<protein>
    <submittedName>
        <fullName evidence="8">DoxX family protein</fullName>
    </submittedName>
</protein>
<dbReference type="InterPro" id="IPR051907">
    <property type="entry name" value="DoxX-like_oxidoreductase"/>
</dbReference>
<feature type="transmembrane region" description="Helical" evidence="7">
    <location>
        <begin position="105"/>
        <end position="122"/>
    </location>
</feature>
<evidence type="ECO:0000256" key="1">
    <source>
        <dbReference type="ARBA" id="ARBA00004651"/>
    </source>
</evidence>
<evidence type="ECO:0000256" key="7">
    <source>
        <dbReference type="SAM" id="Phobius"/>
    </source>
</evidence>
<keyword evidence="6 7" id="KW-0472">Membrane</keyword>
<dbReference type="PANTHER" id="PTHR33452:SF1">
    <property type="entry name" value="INNER MEMBRANE PROTEIN YPHA-RELATED"/>
    <property type="match status" value="1"/>
</dbReference>
<name>A0ABZ1IDQ0_9PSEU</name>
<proteinExistence type="inferred from homology"/>
<dbReference type="Proteomes" id="UP001330812">
    <property type="component" value="Chromosome"/>
</dbReference>
<keyword evidence="5 7" id="KW-1133">Transmembrane helix</keyword>
<evidence type="ECO:0000256" key="2">
    <source>
        <dbReference type="ARBA" id="ARBA00006679"/>
    </source>
</evidence>
<keyword evidence="3" id="KW-1003">Cell membrane</keyword>
<evidence type="ECO:0000313" key="8">
    <source>
        <dbReference type="EMBL" id="WSE32595.1"/>
    </source>
</evidence>
<gene>
    <name evidence="8" type="ORF">VSH64_10805</name>
</gene>
<organism evidence="8 9">
    <name type="scientific">Amycolatopsis rhabdoformis</name>
    <dbReference type="NCBI Taxonomy" id="1448059"/>
    <lineage>
        <taxon>Bacteria</taxon>
        <taxon>Bacillati</taxon>
        <taxon>Actinomycetota</taxon>
        <taxon>Actinomycetes</taxon>
        <taxon>Pseudonocardiales</taxon>
        <taxon>Pseudonocardiaceae</taxon>
        <taxon>Amycolatopsis</taxon>
    </lineage>
</organism>
<accession>A0ABZ1IDQ0</accession>
<evidence type="ECO:0000256" key="4">
    <source>
        <dbReference type="ARBA" id="ARBA00022692"/>
    </source>
</evidence>